<proteinExistence type="predicted"/>
<organism evidence="2 3">
    <name type="scientific">Symbiodinium natans</name>
    <dbReference type="NCBI Taxonomy" id="878477"/>
    <lineage>
        <taxon>Eukaryota</taxon>
        <taxon>Sar</taxon>
        <taxon>Alveolata</taxon>
        <taxon>Dinophyceae</taxon>
        <taxon>Suessiales</taxon>
        <taxon>Symbiodiniaceae</taxon>
        <taxon>Symbiodinium</taxon>
    </lineage>
</organism>
<protein>
    <submittedName>
        <fullName evidence="2">Mark3 protein</fullName>
    </submittedName>
</protein>
<feature type="domain" description="Protein kinase" evidence="1">
    <location>
        <begin position="107"/>
        <end position="254"/>
    </location>
</feature>
<dbReference type="GO" id="GO:0005524">
    <property type="term" value="F:ATP binding"/>
    <property type="evidence" value="ECO:0007669"/>
    <property type="project" value="InterPro"/>
</dbReference>
<keyword evidence="3" id="KW-1185">Reference proteome</keyword>
<gene>
    <name evidence="2" type="primary">Mark3</name>
    <name evidence="2" type="ORF">SNAT2548_LOCUS22149</name>
</gene>
<dbReference type="Gene3D" id="3.30.200.20">
    <property type="entry name" value="Phosphorylase Kinase, domain 1"/>
    <property type="match status" value="1"/>
</dbReference>
<dbReference type="Proteomes" id="UP000604046">
    <property type="component" value="Unassembled WGS sequence"/>
</dbReference>
<comment type="caution">
    <text evidence="2">The sequence shown here is derived from an EMBL/GenBank/DDBJ whole genome shotgun (WGS) entry which is preliminary data.</text>
</comment>
<dbReference type="GO" id="GO:0004672">
    <property type="term" value="F:protein kinase activity"/>
    <property type="evidence" value="ECO:0007669"/>
    <property type="project" value="InterPro"/>
</dbReference>
<dbReference type="SUPFAM" id="SSF56112">
    <property type="entry name" value="Protein kinase-like (PK-like)"/>
    <property type="match status" value="1"/>
</dbReference>
<dbReference type="Pfam" id="PF00069">
    <property type="entry name" value="Pkinase"/>
    <property type="match status" value="1"/>
</dbReference>
<dbReference type="OrthoDB" id="420766at2759"/>
<dbReference type="EMBL" id="CAJNDS010002276">
    <property type="protein sequence ID" value="CAE7407123.1"/>
    <property type="molecule type" value="Genomic_DNA"/>
</dbReference>
<reference evidence="2" key="1">
    <citation type="submission" date="2021-02" db="EMBL/GenBank/DDBJ databases">
        <authorList>
            <person name="Dougan E. K."/>
            <person name="Rhodes N."/>
            <person name="Thang M."/>
            <person name="Chan C."/>
        </authorList>
    </citation>
    <scope>NUCLEOTIDE SEQUENCE</scope>
</reference>
<dbReference type="Gene3D" id="1.10.510.10">
    <property type="entry name" value="Transferase(Phosphotransferase) domain 1"/>
    <property type="match status" value="1"/>
</dbReference>
<dbReference type="AlphaFoldDB" id="A0A812QW49"/>
<dbReference type="PROSITE" id="PS50011">
    <property type="entry name" value="PROTEIN_KINASE_DOM"/>
    <property type="match status" value="1"/>
</dbReference>
<evidence type="ECO:0000259" key="1">
    <source>
        <dbReference type="PROSITE" id="PS50011"/>
    </source>
</evidence>
<evidence type="ECO:0000313" key="2">
    <source>
        <dbReference type="EMBL" id="CAE7407123.1"/>
    </source>
</evidence>
<name>A0A812QW49_9DINO</name>
<accession>A0A812QW49</accession>
<dbReference type="InterPro" id="IPR011009">
    <property type="entry name" value="Kinase-like_dom_sf"/>
</dbReference>
<dbReference type="InterPro" id="IPR000719">
    <property type="entry name" value="Prot_kinase_dom"/>
</dbReference>
<evidence type="ECO:0000313" key="3">
    <source>
        <dbReference type="Proteomes" id="UP000604046"/>
    </source>
</evidence>
<sequence length="254" mass="29101">MPKPVLLNRETNEILIRRHNDLLAAGVDDVLYFELLRDVAALKRAVNLSRAMWKTNMLRAKLMLNVEVDFDSAEEAAQVQVEHSSLLWDQIPKTLMPEFRPVNEQILETTNMVGNFRLISRLPCHKGMVLQAVDVDQKAVAVKIFEKSQTQDPGLLESIYREFRLTGEVVRHPNIAKCLDMLHSLSRVYLIMEFAGGSNIEHIISCRQEQRMTEAEVNNCRLRCTELYLPLGQKGIALFFESLSLSLHTEFSHL</sequence>